<keyword evidence="11" id="KW-1185">Reference proteome</keyword>
<evidence type="ECO:0000256" key="4">
    <source>
        <dbReference type="ARBA" id="ARBA00022692"/>
    </source>
</evidence>
<dbReference type="GO" id="GO:0005886">
    <property type="term" value="C:plasma membrane"/>
    <property type="evidence" value="ECO:0007669"/>
    <property type="project" value="UniProtKB-SubCell"/>
</dbReference>
<dbReference type="InterPro" id="IPR027417">
    <property type="entry name" value="P-loop_NTPase"/>
</dbReference>
<sequence length="467" mass="47623">MDPRDYWTAIRKSWIVVVVLGLVGLAAGYGYGHGKPDVYQSTSKVFVSVAEGSTIDQLAQGSTYTHALVSSYAELATTARVLDPVIDELGLSTTPTKLARSISSTSPTNTVFVEITVSDSTARGSASIANAVAHSLSVVAPKLSPSTKAGTEPVALSVVQPAQTPAGPRSPNRHLIDITALIIGLAVGVIVAIIRALVDTRIRSRHDLDRVLEAPVVGTIRRAPSEAAGLSLVKSPASARAEDFRLVGATLQYTGVAGSLESVLVASPLGGHDAADLALNLALATAERGKAVLVIDADLRSPQVGAATGVTSPRGLSDVIGGAKLEDAIQEWTGGVDVLVAGQAQSNPAFILGSSGLGKALDAAKNGYDLVVVVSPAILSAADSVTLVHQTEGALIAASARRTRRAQLVRAIETIHAVQASVLGVVLVDVKAPSREEHAATAHPATAPSTSAAPATGPVPVTGTDAK</sequence>
<dbReference type="InterPro" id="IPR003856">
    <property type="entry name" value="LPS_length_determ_N"/>
</dbReference>
<dbReference type="PANTHER" id="PTHR32309:SF31">
    <property type="entry name" value="CAPSULAR EXOPOLYSACCHARIDE FAMILY"/>
    <property type="match status" value="1"/>
</dbReference>
<feature type="transmembrane region" description="Helical" evidence="8">
    <location>
        <begin position="178"/>
        <end position="198"/>
    </location>
</feature>
<comment type="subcellular location">
    <subcellularLocation>
        <location evidence="1">Cell membrane</location>
        <topology evidence="1">Multi-pass membrane protein</topology>
    </subcellularLocation>
</comment>
<feature type="region of interest" description="Disordered" evidence="7">
    <location>
        <begin position="437"/>
        <end position="467"/>
    </location>
</feature>
<dbReference type="EMBL" id="RBKS01000001">
    <property type="protein sequence ID" value="RKR72941.1"/>
    <property type="molecule type" value="Genomic_DNA"/>
</dbReference>
<evidence type="ECO:0000256" key="5">
    <source>
        <dbReference type="ARBA" id="ARBA00022989"/>
    </source>
</evidence>
<accession>A0A495ICB4</accession>
<feature type="transmembrane region" description="Helical" evidence="8">
    <location>
        <begin position="12"/>
        <end position="31"/>
    </location>
</feature>
<keyword evidence="6 8" id="KW-0472">Membrane</keyword>
<comment type="caution">
    <text evidence="10">The sequence shown here is derived from an EMBL/GenBank/DDBJ whole genome shotgun (WGS) entry which is preliminary data.</text>
</comment>
<keyword evidence="4 8" id="KW-0812">Transmembrane</keyword>
<dbReference type="SUPFAM" id="SSF52540">
    <property type="entry name" value="P-loop containing nucleoside triphosphate hydrolases"/>
    <property type="match status" value="1"/>
</dbReference>
<comment type="similarity">
    <text evidence="2">Belongs to the CpsC/CapA family.</text>
</comment>
<feature type="compositionally biased region" description="Low complexity" evidence="7">
    <location>
        <begin position="441"/>
        <end position="467"/>
    </location>
</feature>
<evidence type="ECO:0000313" key="11">
    <source>
        <dbReference type="Proteomes" id="UP000280008"/>
    </source>
</evidence>
<dbReference type="PANTHER" id="PTHR32309">
    <property type="entry name" value="TYROSINE-PROTEIN KINASE"/>
    <property type="match status" value="1"/>
</dbReference>
<dbReference type="Proteomes" id="UP000280008">
    <property type="component" value="Unassembled WGS sequence"/>
</dbReference>
<dbReference type="Pfam" id="PF02706">
    <property type="entry name" value="Wzz"/>
    <property type="match status" value="1"/>
</dbReference>
<dbReference type="RefSeq" id="WP_170159800.1">
    <property type="nucleotide sequence ID" value="NZ_RBKS01000001.1"/>
</dbReference>
<reference evidence="10 11" key="1">
    <citation type="submission" date="2018-10" db="EMBL/GenBank/DDBJ databases">
        <title>Sequencing the genomes of 1000 actinobacteria strains.</title>
        <authorList>
            <person name="Klenk H.-P."/>
        </authorList>
    </citation>
    <scope>NUCLEOTIDE SEQUENCE [LARGE SCALE GENOMIC DNA]</scope>
    <source>
        <strain evidence="10 11">DSM 17894</strain>
    </source>
</reference>
<name>A0A495ICB4_9MICO</name>
<evidence type="ECO:0000256" key="3">
    <source>
        <dbReference type="ARBA" id="ARBA00022475"/>
    </source>
</evidence>
<evidence type="ECO:0000256" key="2">
    <source>
        <dbReference type="ARBA" id="ARBA00006683"/>
    </source>
</evidence>
<proteinExistence type="inferred from homology"/>
<gene>
    <name evidence="10" type="ORF">C8E83_0022</name>
</gene>
<evidence type="ECO:0000256" key="6">
    <source>
        <dbReference type="ARBA" id="ARBA00023136"/>
    </source>
</evidence>
<keyword evidence="3" id="KW-1003">Cell membrane</keyword>
<dbReference type="Gene3D" id="3.40.50.300">
    <property type="entry name" value="P-loop containing nucleotide triphosphate hydrolases"/>
    <property type="match status" value="1"/>
</dbReference>
<evidence type="ECO:0000256" key="8">
    <source>
        <dbReference type="SAM" id="Phobius"/>
    </source>
</evidence>
<dbReference type="GO" id="GO:0004713">
    <property type="term" value="F:protein tyrosine kinase activity"/>
    <property type="evidence" value="ECO:0007669"/>
    <property type="project" value="TreeGrafter"/>
</dbReference>
<evidence type="ECO:0000313" key="10">
    <source>
        <dbReference type="EMBL" id="RKR72941.1"/>
    </source>
</evidence>
<evidence type="ECO:0000256" key="1">
    <source>
        <dbReference type="ARBA" id="ARBA00004651"/>
    </source>
</evidence>
<organism evidence="10 11">
    <name type="scientific">Frondihabitans australicus</name>
    <dbReference type="NCBI Taxonomy" id="386892"/>
    <lineage>
        <taxon>Bacteria</taxon>
        <taxon>Bacillati</taxon>
        <taxon>Actinomycetota</taxon>
        <taxon>Actinomycetes</taxon>
        <taxon>Micrococcales</taxon>
        <taxon>Microbacteriaceae</taxon>
        <taxon>Frondihabitans</taxon>
    </lineage>
</organism>
<dbReference type="AlphaFoldDB" id="A0A495ICB4"/>
<evidence type="ECO:0000256" key="7">
    <source>
        <dbReference type="SAM" id="MobiDB-lite"/>
    </source>
</evidence>
<protein>
    <submittedName>
        <fullName evidence="10">Capsular polysaccharide biosynthesis protein</fullName>
    </submittedName>
</protein>
<evidence type="ECO:0000259" key="9">
    <source>
        <dbReference type="Pfam" id="PF02706"/>
    </source>
</evidence>
<dbReference type="InterPro" id="IPR050445">
    <property type="entry name" value="Bact_polysacc_biosynth/exp"/>
</dbReference>
<keyword evidence="5 8" id="KW-1133">Transmembrane helix</keyword>
<feature type="domain" description="Polysaccharide chain length determinant N-terminal" evidence="9">
    <location>
        <begin position="5"/>
        <end position="89"/>
    </location>
</feature>